<sequence length="357" mass="39548">MNTTAILRASKHLKTNLEGGLILSDYTRQIITIINYNIIGALINLCGTVANILNIATFIRQGFADSMTVSLMGLALSDLGCLITLQWLNLCFNPLFRYAPGLPFESFELEYLTAGWPHVCFARVTGLITAYITMERCLCIAMPLKVKMLITPKRTSIVITAIFILVFCSAAPVFTVILADWKFYPERNKTLLGVVFAPNRAEVETVAFAFNNLYGYIAMISVTIFTIILVINLKSNSKWRQGTSTASSSESKNEATTRDKRVVKMVVTISTMFVVCFFPITAVVVGTMVEPGFGKGGRYRNIYHSICSLCYAMETVNAAANFPIYMKMSSRFRVAFNTLWCKPCGGDVDSGMKKSGE</sequence>
<dbReference type="GO" id="GO:0016020">
    <property type="term" value="C:membrane"/>
    <property type="evidence" value="ECO:0007669"/>
    <property type="project" value="UniProtKB-SubCell"/>
</dbReference>
<dbReference type="InterPro" id="IPR017452">
    <property type="entry name" value="GPCR_Rhodpsn_7TM"/>
</dbReference>
<dbReference type="GO" id="GO:0008528">
    <property type="term" value="F:G protein-coupled peptide receptor activity"/>
    <property type="evidence" value="ECO:0007669"/>
    <property type="project" value="InterPro"/>
</dbReference>
<evidence type="ECO:0000256" key="5">
    <source>
        <dbReference type="ARBA" id="ARBA00023136"/>
    </source>
</evidence>
<keyword evidence="3 8" id="KW-1133">Transmembrane helix</keyword>
<evidence type="ECO:0000256" key="2">
    <source>
        <dbReference type="ARBA" id="ARBA00022692"/>
    </source>
</evidence>
<protein>
    <recommendedName>
        <fullName evidence="9">G-protein coupled receptors family 1 profile domain-containing protein</fullName>
    </recommendedName>
</protein>
<dbReference type="Gene3D" id="1.20.1070.10">
    <property type="entry name" value="Rhodopsin 7-helix transmembrane proteins"/>
    <property type="match status" value="1"/>
</dbReference>
<feature type="domain" description="G-protein coupled receptors family 1 profile" evidence="9">
    <location>
        <begin position="50"/>
        <end position="325"/>
    </location>
</feature>
<name>A0AAE1A6T2_9GAST</name>
<dbReference type="PRINTS" id="PR00237">
    <property type="entry name" value="GPCRRHODOPSN"/>
</dbReference>
<evidence type="ECO:0000256" key="7">
    <source>
        <dbReference type="ARBA" id="ARBA00023224"/>
    </source>
</evidence>
<dbReference type="PROSITE" id="PS50262">
    <property type="entry name" value="G_PROTEIN_RECEP_F1_2"/>
    <property type="match status" value="1"/>
</dbReference>
<keyword evidence="4" id="KW-0297">G-protein coupled receptor</keyword>
<comment type="caution">
    <text evidence="10">The sequence shown here is derived from an EMBL/GenBank/DDBJ whole genome shotgun (WGS) entry which is preliminary data.</text>
</comment>
<keyword evidence="7" id="KW-0807">Transducer</keyword>
<dbReference type="InterPro" id="IPR019427">
    <property type="entry name" value="7TM_GPCR_serpentine_rcpt_Srw"/>
</dbReference>
<accession>A0AAE1A6T2</accession>
<dbReference type="PANTHER" id="PTHR24243">
    <property type="entry name" value="G-PROTEIN COUPLED RECEPTOR"/>
    <property type="match status" value="1"/>
</dbReference>
<dbReference type="InterPro" id="IPR000276">
    <property type="entry name" value="GPCR_Rhodpsn"/>
</dbReference>
<dbReference type="EMBL" id="JAWDGP010002514">
    <property type="protein sequence ID" value="KAK3782344.1"/>
    <property type="molecule type" value="Genomic_DNA"/>
</dbReference>
<dbReference type="AlphaFoldDB" id="A0AAE1A6T2"/>
<feature type="transmembrane region" description="Helical" evidence="8">
    <location>
        <begin position="33"/>
        <end position="59"/>
    </location>
</feature>
<evidence type="ECO:0000313" key="10">
    <source>
        <dbReference type="EMBL" id="KAK3782344.1"/>
    </source>
</evidence>
<dbReference type="Pfam" id="PF10324">
    <property type="entry name" value="7TM_GPCR_Srw"/>
    <property type="match status" value="1"/>
</dbReference>
<keyword evidence="5 8" id="KW-0472">Membrane</keyword>
<evidence type="ECO:0000313" key="11">
    <source>
        <dbReference type="Proteomes" id="UP001283361"/>
    </source>
</evidence>
<feature type="transmembrane region" description="Helical" evidence="8">
    <location>
        <begin position="302"/>
        <end position="324"/>
    </location>
</feature>
<evidence type="ECO:0000256" key="3">
    <source>
        <dbReference type="ARBA" id="ARBA00022989"/>
    </source>
</evidence>
<dbReference type="SUPFAM" id="SSF81321">
    <property type="entry name" value="Family A G protein-coupled receptor-like"/>
    <property type="match status" value="1"/>
</dbReference>
<evidence type="ECO:0000256" key="8">
    <source>
        <dbReference type="SAM" id="Phobius"/>
    </source>
</evidence>
<gene>
    <name evidence="10" type="ORF">RRG08_027892</name>
</gene>
<keyword evidence="2 8" id="KW-0812">Transmembrane</keyword>
<dbReference type="Proteomes" id="UP001283361">
    <property type="component" value="Unassembled WGS sequence"/>
</dbReference>
<evidence type="ECO:0000256" key="1">
    <source>
        <dbReference type="ARBA" id="ARBA00004141"/>
    </source>
</evidence>
<comment type="subcellular location">
    <subcellularLocation>
        <location evidence="1">Membrane</location>
        <topology evidence="1">Multi-pass membrane protein</topology>
    </subcellularLocation>
</comment>
<keyword evidence="6" id="KW-0675">Receptor</keyword>
<feature type="transmembrane region" description="Helical" evidence="8">
    <location>
        <begin position="213"/>
        <end position="233"/>
    </location>
</feature>
<evidence type="ECO:0000256" key="4">
    <source>
        <dbReference type="ARBA" id="ARBA00023040"/>
    </source>
</evidence>
<proteinExistence type="predicted"/>
<feature type="transmembrane region" description="Helical" evidence="8">
    <location>
        <begin position="71"/>
        <end position="96"/>
    </location>
</feature>
<evidence type="ECO:0000259" key="9">
    <source>
        <dbReference type="PROSITE" id="PS50262"/>
    </source>
</evidence>
<dbReference type="PANTHER" id="PTHR24243:SF208">
    <property type="entry name" value="PYROKININ-1 RECEPTOR"/>
    <property type="match status" value="1"/>
</dbReference>
<feature type="transmembrane region" description="Helical" evidence="8">
    <location>
        <begin position="155"/>
        <end position="179"/>
    </location>
</feature>
<feature type="transmembrane region" description="Helical" evidence="8">
    <location>
        <begin position="262"/>
        <end position="282"/>
    </location>
</feature>
<keyword evidence="11" id="KW-1185">Reference proteome</keyword>
<organism evidence="10 11">
    <name type="scientific">Elysia crispata</name>
    <name type="common">lettuce slug</name>
    <dbReference type="NCBI Taxonomy" id="231223"/>
    <lineage>
        <taxon>Eukaryota</taxon>
        <taxon>Metazoa</taxon>
        <taxon>Spiralia</taxon>
        <taxon>Lophotrochozoa</taxon>
        <taxon>Mollusca</taxon>
        <taxon>Gastropoda</taxon>
        <taxon>Heterobranchia</taxon>
        <taxon>Euthyneura</taxon>
        <taxon>Panpulmonata</taxon>
        <taxon>Sacoglossa</taxon>
        <taxon>Placobranchoidea</taxon>
        <taxon>Plakobranchidae</taxon>
        <taxon>Elysia</taxon>
    </lineage>
</organism>
<evidence type="ECO:0000256" key="6">
    <source>
        <dbReference type="ARBA" id="ARBA00023170"/>
    </source>
</evidence>
<reference evidence="10" key="1">
    <citation type="journal article" date="2023" name="G3 (Bethesda)">
        <title>A reference genome for the long-term kleptoplast-retaining sea slug Elysia crispata morphotype clarki.</title>
        <authorList>
            <person name="Eastman K.E."/>
            <person name="Pendleton A.L."/>
            <person name="Shaikh M.A."/>
            <person name="Suttiyut T."/>
            <person name="Ogas R."/>
            <person name="Tomko P."/>
            <person name="Gavelis G."/>
            <person name="Widhalm J.R."/>
            <person name="Wisecaver J.H."/>
        </authorList>
    </citation>
    <scope>NUCLEOTIDE SEQUENCE</scope>
    <source>
        <strain evidence="10">ECLA1</strain>
    </source>
</reference>